<dbReference type="SUPFAM" id="SSF52540">
    <property type="entry name" value="P-loop containing nucleoside triphosphate hydrolases"/>
    <property type="match status" value="1"/>
</dbReference>
<protein>
    <submittedName>
        <fullName evidence="6">ABC transporter ATP-binding protein</fullName>
    </submittedName>
</protein>
<evidence type="ECO:0000256" key="1">
    <source>
        <dbReference type="ARBA" id="ARBA00005417"/>
    </source>
</evidence>
<evidence type="ECO:0000313" key="7">
    <source>
        <dbReference type="Proteomes" id="UP000317708"/>
    </source>
</evidence>
<keyword evidence="2" id="KW-0813">Transport</keyword>
<evidence type="ECO:0000256" key="2">
    <source>
        <dbReference type="ARBA" id="ARBA00022448"/>
    </source>
</evidence>
<dbReference type="InterPro" id="IPR015860">
    <property type="entry name" value="ABC_transpr_TagH-like"/>
</dbReference>
<dbReference type="Proteomes" id="UP000317708">
    <property type="component" value="Unassembled WGS sequence"/>
</dbReference>
<evidence type="ECO:0000256" key="4">
    <source>
        <dbReference type="ARBA" id="ARBA00022840"/>
    </source>
</evidence>
<dbReference type="GO" id="GO:0140359">
    <property type="term" value="F:ABC-type transporter activity"/>
    <property type="evidence" value="ECO:0007669"/>
    <property type="project" value="InterPro"/>
</dbReference>
<reference evidence="6 7" key="1">
    <citation type="submission" date="2019-01" db="EMBL/GenBank/DDBJ databases">
        <title>Coherence of Microcystis species and biogeography revealed through population genomics.</title>
        <authorList>
            <person name="Perez-Carrascal O.M."/>
            <person name="Terrat Y."/>
            <person name="Giani A."/>
            <person name="Fortin N."/>
            <person name="Tromas N."/>
            <person name="Shapiro B.J."/>
        </authorList>
    </citation>
    <scope>NUCLEOTIDE SEQUENCE [LARGE SCALE GENOMIC DNA]</scope>
    <source>
        <strain evidence="6">Ma_MB_S_20031200_S102</strain>
    </source>
</reference>
<dbReference type="GO" id="GO:0005524">
    <property type="term" value="F:ATP binding"/>
    <property type="evidence" value="ECO:0007669"/>
    <property type="project" value="UniProtKB-KW"/>
</dbReference>
<evidence type="ECO:0000259" key="5">
    <source>
        <dbReference type="PROSITE" id="PS50893"/>
    </source>
</evidence>
<dbReference type="AlphaFoldDB" id="A0A552F3N6"/>
<feature type="domain" description="ABC transporter" evidence="5">
    <location>
        <begin position="5"/>
        <end position="249"/>
    </location>
</feature>
<dbReference type="InterPro" id="IPR003439">
    <property type="entry name" value="ABC_transporter-like_ATP-bd"/>
</dbReference>
<accession>A0A552F3N6</accession>
<name>A0A552F3N6_MICAE</name>
<comment type="similarity">
    <text evidence="1">Belongs to the ABC transporter superfamily.</text>
</comment>
<keyword evidence="3" id="KW-0547">Nucleotide-binding</keyword>
<dbReference type="Gene3D" id="3.40.50.300">
    <property type="entry name" value="P-loop containing nucleotide triphosphate hydrolases"/>
    <property type="match status" value="1"/>
</dbReference>
<dbReference type="SMART" id="SM00382">
    <property type="entry name" value="AAA"/>
    <property type="match status" value="1"/>
</dbReference>
<gene>
    <name evidence="6" type="ORF">EWV92_03385</name>
</gene>
<dbReference type="PROSITE" id="PS50893">
    <property type="entry name" value="ABC_TRANSPORTER_2"/>
    <property type="match status" value="1"/>
</dbReference>
<sequence>MTEVIRLDQVSLQRRTQEEFSYDLKRTIFSLLEGKYRQPAKKLVLDNIDLVINSGAKLGIIGANGAGKSTLLKVICGILEPTKGMVRVRGQIASLIELGAGFDLDLPVKDNIILYGVMLGFSRQEMKEKTKDILDFAELEEYIGAPVKSLSSGMVARLGFAIATEVHPDILILDEVLSVGDESFKNKCKRRLKKFWNSNATILVVSHDLTLIQESCDQAIWLNKGQLQCQGTSEDVIKFYLDSVHQNEVSF</sequence>
<keyword evidence="4 6" id="KW-0067">ATP-binding</keyword>
<evidence type="ECO:0000313" key="6">
    <source>
        <dbReference type="EMBL" id="TRU41342.1"/>
    </source>
</evidence>
<comment type="caution">
    <text evidence="6">The sequence shown here is derived from an EMBL/GenBank/DDBJ whole genome shotgun (WGS) entry which is preliminary data.</text>
</comment>
<organism evidence="6 7">
    <name type="scientific">Microcystis aeruginosa Ma_MB_S_20031200_S102</name>
    <dbReference type="NCBI Taxonomy" id="2486254"/>
    <lineage>
        <taxon>Bacteria</taxon>
        <taxon>Bacillati</taxon>
        <taxon>Cyanobacteriota</taxon>
        <taxon>Cyanophyceae</taxon>
        <taxon>Oscillatoriophycideae</taxon>
        <taxon>Chroococcales</taxon>
        <taxon>Microcystaceae</taxon>
        <taxon>Microcystis</taxon>
    </lineage>
</organism>
<proteinExistence type="inferred from homology"/>
<dbReference type="InterPro" id="IPR050683">
    <property type="entry name" value="Bact_Polysacc_Export_ATP-bd"/>
</dbReference>
<dbReference type="CDD" id="cd03220">
    <property type="entry name" value="ABC_KpsT_Wzt"/>
    <property type="match status" value="1"/>
</dbReference>
<dbReference type="PANTHER" id="PTHR46743">
    <property type="entry name" value="TEICHOIC ACIDS EXPORT ATP-BINDING PROTEIN TAGH"/>
    <property type="match status" value="1"/>
</dbReference>
<dbReference type="PANTHER" id="PTHR46743:SF2">
    <property type="entry name" value="TEICHOIC ACIDS EXPORT ATP-BINDING PROTEIN TAGH"/>
    <property type="match status" value="1"/>
</dbReference>
<dbReference type="EMBL" id="SFBI01000037">
    <property type="protein sequence ID" value="TRU41342.1"/>
    <property type="molecule type" value="Genomic_DNA"/>
</dbReference>
<dbReference type="Pfam" id="PF00005">
    <property type="entry name" value="ABC_tran"/>
    <property type="match status" value="1"/>
</dbReference>
<dbReference type="GO" id="GO:0016020">
    <property type="term" value="C:membrane"/>
    <property type="evidence" value="ECO:0007669"/>
    <property type="project" value="InterPro"/>
</dbReference>
<dbReference type="GO" id="GO:0016887">
    <property type="term" value="F:ATP hydrolysis activity"/>
    <property type="evidence" value="ECO:0007669"/>
    <property type="project" value="InterPro"/>
</dbReference>
<dbReference type="InterPro" id="IPR027417">
    <property type="entry name" value="P-loop_NTPase"/>
</dbReference>
<dbReference type="InterPro" id="IPR003593">
    <property type="entry name" value="AAA+_ATPase"/>
</dbReference>
<evidence type="ECO:0000256" key="3">
    <source>
        <dbReference type="ARBA" id="ARBA00022741"/>
    </source>
</evidence>